<dbReference type="RefSeq" id="WP_168081848.1">
    <property type="nucleotide sequence ID" value="NZ_JAAVJI010000002.1"/>
</dbReference>
<dbReference type="Proteomes" id="UP000746535">
    <property type="component" value="Unassembled WGS sequence"/>
</dbReference>
<keyword evidence="9 11" id="KW-0275">Fatty acid biosynthesis</keyword>
<gene>
    <name evidence="14" type="primary">fabF</name>
    <name evidence="14" type="ORF">HBH25_04180</name>
</gene>
<sequence length="414" mass="43276">MSRRRVVVTGMGMLSPLGVDVPSTWQGILAGQSGIGPIEHTDLSAFSTRFGGSVKQFDVAQYLSPKEARKLDLFIQYGLAAGFQAVRDAGLDITDGNRERIGVAMGSGIGGLTNIEDTSRTLHDQGPRRISPFFVPGSIINMISGFLSIHLGVQGPNYAISTACTTGTHCIGMAARNIAYGEADVMIAGGAEMAACGLGMGGFGAARALSTRNDEPTRASRPWDKGRDGFVLSDGAGALVLEELEHARARGARIYAELIGFGTSGDAFHMTSPPEDGAGAARCMANALKDAGLAPEAVQYINAHGTSTSAGDLAEVRAIKAVFGDHAYHLAVSSTKSMVGHLLGAAGAVEAIFSVLSIRDQIAPPTINLDEPDNDCDLDFVPHEARSMPIDVVLSNSFGFGGTNGSLVFRRFSE</sequence>
<dbReference type="PIRSF" id="PIRSF000447">
    <property type="entry name" value="KAS_II"/>
    <property type="match status" value="1"/>
</dbReference>
<keyword evidence="10 11" id="KW-0012">Acyltransferase</keyword>
<keyword evidence="7" id="KW-0276">Fatty acid metabolism</keyword>
<dbReference type="InterPro" id="IPR018201">
    <property type="entry name" value="Ketoacyl_synth_AS"/>
</dbReference>
<evidence type="ECO:0000313" key="15">
    <source>
        <dbReference type="Proteomes" id="UP000746535"/>
    </source>
</evidence>
<comment type="function">
    <text evidence="11">Involved in the type II fatty acid elongation cycle. Catalyzes the elongation of a wide range of acyl-ACP by the addition of two carbons from malonyl-ACP to an acyl acceptor. Can efficiently catalyze the conversion of palmitoleoyl-ACP (cis-hexadec-9-enoyl-ACP) to cis-vaccenoyl-ACP (cis-octadec-11-enoyl-ACP), an essential step in the thermal regulation of fatty acid composition.</text>
</comment>
<evidence type="ECO:0000256" key="11">
    <source>
        <dbReference type="PIRNR" id="PIRNR000447"/>
    </source>
</evidence>
<accession>A0ABX0Y9Q4</accession>
<evidence type="ECO:0000256" key="2">
    <source>
        <dbReference type="ARBA" id="ARBA00008467"/>
    </source>
</evidence>
<dbReference type="InterPro" id="IPR016039">
    <property type="entry name" value="Thiolase-like"/>
</dbReference>
<comment type="similarity">
    <text evidence="2 11 12">Belongs to the thiolase-like superfamily. Beta-ketoacyl-ACP synthases family.</text>
</comment>
<dbReference type="Pfam" id="PF00109">
    <property type="entry name" value="ketoacyl-synt"/>
    <property type="match status" value="1"/>
</dbReference>
<keyword evidence="5 11" id="KW-0444">Lipid biosynthesis</keyword>
<evidence type="ECO:0000313" key="14">
    <source>
        <dbReference type="EMBL" id="NJP00059.1"/>
    </source>
</evidence>
<dbReference type="NCBIfam" id="NF005589">
    <property type="entry name" value="PRK07314.1"/>
    <property type="match status" value="1"/>
</dbReference>
<evidence type="ECO:0000256" key="9">
    <source>
        <dbReference type="ARBA" id="ARBA00023160"/>
    </source>
</evidence>
<dbReference type="SUPFAM" id="SSF53901">
    <property type="entry name" value="Thiolase-like"/>
    <property type="match status" value="2"/>
</dbReference>
<evidence type="ECO:0000256" key="10">
    <source>
        <dbReference type="ARBA" id="ARBA00023315"/>
    </source>
</evidence>
<keyword evidence="6 11" id="KW-0808">Transferase</keyword>
<evidence type="ECO:0000256" key="4">
    <source>
        <dbReference type="ARBA" id="ARBA00014657"/>
    </source>
</evidence>
<dbReference type="Gene3D" id="3.40.47.10">
    <property type="match status" value="2"/>
</dbReference>
<dbReference type="EC" id="2.3.1.179" evidence="3 11"/>
<dbReference type="EMBL" id="JAAVJI010000002">
    <property type="protein sequence ID" value="NJP00059.1"/>
    <property type="molecule type" value="Genomic_DNA"/>
</dbReference>
<evidence type="ECO:0000256" key="6">
    <source>
        <dbReference type="ARBA" id="ARBA00022679"/>
    </source>
</evidence>
<evidence type="ECO:0000256" key="8">
    <source>
        <dbReference type="ARBA" id="ARBA00023098"/>
    </source>
</evidence>
<evidence type="ECO:0000256" key="5">
    <source>
        <dbReference type="ARBA" id="ARBA00022516"/>
    </source>
</evidence>
<proteinExistence type="inferred from homology"/>
<evidence type="ECO:0000256" key="12">
    <source>
        <dbReference type="RuleBase" id="RU003694"/>
    </source>
</evidence>
<feature type="domain" description="Ketosynthase family 3 (KS3)" evidence="13">
    <location>
        <begin position="3"/>
        <end position="411"/>
    </location>
</feature>
<dbReference type="PANTHER" id="PTHR11712:SF336">
    <property type="entry name" value="3-OXOACYL-[ACYL-CARRIER-PROTEIN] SYNTHASE, MITOCHONDRIAL"/>
    <property type="match status" value="1"/>
</dbReference>
<name>A0ABX0Y9Q4_9PSED</name>
<reference evidence="14 15" key="1">
    <citation type="submission" date="2020-03" db="EMBL/GenBank/DDBJ databases">
        <authorList>
            <person name="Wang L."/>
            <person name="He N."/>
            <person name="Li Y."/>
            <person name="Fang Y."/>
            <person name="Zhang F."/>
        </authorList>
    </citation>
    <scope>NUCLEOTIDE SEQUENCE [LARGE SCALE GENOMIC DNA]</scope>
    <source>
        <strain evidence="15">hsmgli-8</strain>
    </source>
</reference>
<dbReference type="NCBIfam" id="TIGR03150">
    <property type="entry name" value="fabF"/>
    <property type="match status" value="1"/>
</dbReference>
<comment type="catalytic activity">
    <reaction evidence="11">
        <text>a fatty acyl-[ACP] + malonyl-[ACP] + H(+) = a 3-oxoacyl-[ACP] + holo-[ACP] + CO2</text>
        <dbReference type="Rhea" id="RHEA:22836"/>
        <dbReference type="Rhea" id="RHEA-COMP:9623"/>
        <dbReference type="Rhea" id="RHEA-COMP:9685"/>
        <dbReference type="Rhea" id="RHEA-COMP:9916"/>
        <dbReference type="Rhea" id="RHEA-COMP:14125"/>
        <dbReference type="ChEBI" id="CHEBI:15378"/>
        <dbReference type="ChEBI" id="CHEBI:16526"/>
        <dbReference type="ChEBI" id="CHEBI:64479"/>
        <dbReference type="ChEBI" id="CHEBI:78449"/>
        <dbReference type="ChEBI" id="CHEBI:78776"/>
        <dbReference type="ChEBI" id="CHEBI:138651"/>
    </reaction>
</comment>
<dbReference type="InterPro" id="IPR014031">
    <property type="entry name" value="Ketoacyl_synth_C"/>
</dbReference>
<dbReference type="GO" id="GO:0004315">
    <property type="term" value="F:3-oxoacyl-[acyl-carrier-protein] synthase activity"/>
    <property type="evidence" value="ECO:0007669"/>
    <property type="project" value="UniProtKB-EC"/>
</dbReference>
<evidence type="ECO:0000256" key="1">
    <source>
        <dbReference type="ARBA" id="ARBA00005194"/>
    </source>
</evidence>
<dbReference type="NCBIfam" id="NF004970">
    <property type="entry name" value="PRK06333.1"/>
    <property type="match status" value="1"/>
</dbReference>
<dbReference type="InterPro" id="IPR020841">
    <property type="entry name" value="PKS_Beta-ketoAc_synthase_dom"/>
</dbReference>
<dbReference type="PANTHER" id="PTHR11712">
    <property type="entry name" value="POLYKETIDE SYNTHASE-RELATED"/>
    <property type="match status" value="1"/>
</dbReference>
<evidence type="ECO:0000256" key="3">
    <source>
        <dbReference type="ARBA" id="ARBA00012356"/>
    </source>
</evidence>
<dbReference type="CDD" id="cd00834">
    <property type="entry name" value="KAS_I_II"/>
    <property type="match status" value="1"/>
</dbReference>
<dbReference type="InterPro" id="IPR014030">
    <property type="entry name" value="Ketoacyl_synth_N"/>
</dbReference>
<evidence type="ECO:0000256" key="7">
    <source>
        <dbReference type="ARBA" id="ARBA00022832"/>
    </source>
</evidence>
<dbReference type="InterPro" id="IPR017568">
    <property type="entry name" value="3-oxoacyl-ACP_synth-2"/>
</dbReference>
<dbReference type="Pfam" id="PF02801">
    <property type="entry name" value="Ketoacyl-synt_C"/>
    <property type="match status" value="1"/>
</dbReference>
<comment type="pathway">
    <text evidence="1 11">Lipid metabolism; fatty acid biosynthesis.</text>
</comment>
<dbReference type="PROSITE" id="PS52004">
    <property type="entry name" value="KS3_2"/>
    <property type="match status" value="1"/>
</dbReference>
<protein>
    <recommendedName>
        <fullName evidence="4 11">3-oxoacyl-[acyl-carrier-protein] synthase 2</fullName>
        <ecNumber evidence="3 11">2.3.1.179</ecNumber>
    </recommendedName>
</protein>
<keyword evidence="15" id="KW-1185">Reference proteome</keyword>
<dbReference type="PROSITE" id="PS00606">
    <property type="entry name" value="KS3_1"/>
    <property type="match status" value="1"/>
</dbReference>
<comment type="caution">
    <text evidence="14">The sequence shown here is derived from an EMBL/GenBank/DDBJ whole genome shotgun (WGS) entry which is preliminary data.</text>
</comment>
<keyword evidence="8" id="KW-0443">Lipid metabolism</keyword>
<comment type="catalytic activity">
    <reaction evidence="11">
        <text>(9Z)-hexadecenoyl-[ACP] + malonyl-[ACP] + H(+) = 3-oxo-(11Z)-octadecenoyl-[ACP] + holo-[ACP] + CO2</text>
        <dbReference type="Rhea" id="RHEA:55040"/>
        <dbReference type="Rhea" id="RHEA-COMP:9623"/>
        <dbReference type="Rhea" id="RHEA-COMP:9685"/>
        <dbReference type="Rhea" id="RHEA-COMP:10800"/>
        <dbReference type="Rhea" id="RHEA-COMP:14074"/>
        <dbReference type="ChEBI" id="CHEBI:15378"/>
        <dbReference type="ChEBI" id="CHEBI:16526"/>
        <dbReference type="ChEBI" id="CHEBI:64479"/>
        <dbReference type="ChEBI" id="CHEBI:78449"/>
        <dbReference type="ChEBI" id="CHEBI:83989"/>
        <dbReference type="ChEBI" id="CHEBI:138538"/>
        <dbReference type="EC" id="2.3.1.179"/>
    </reaction>
</comment>
<dbReference type="SMART" id="SM00825">
    <property type="entry name" value="PKS_KS"/>
    <property type="match status" value="1"/>
</dbReference>
<evidence type="ECO:0000259" key="13">
    <source>
        <dbReference type="PROSITE" id="PS52004"/>
    </source>
</evidence>
<organism evidence="14 15">
    <name type="scientific">Pseudomonas quercus</name>
    <dbReference type="NCBI Taxonomy" id="2722792"/>
    <lineage>
        <taxon>Bacteria</taxon>
        <taxon>Pseudomonadati</taxon>
        <taxon>Pseudomonadota</taxon>
        <taxon>Gammaproteobacteria</taxon>
        <taxon>Pseudomonadales</taxon>
        <taxon>Pseudomonadaceae</taxon>
        <taxon>Pseudomonas</taxon>
    </lineage>
</organism>
<dbReference type="InterPro" id="IPR000794">
    <property type="entry name" value="Beta-ketoacyl_synthase"/>
</dbReference>